<evidence type="ECO:0000313" key="2">
    <source>
        <dbReference type="Proteomes" id="UP001567538"/>
    </source>
</evidence>
<dbReference type="Proteomes" id="UP001567538">
    <property type="component" value="Unassembled WGS sequence"/>
</dbReference>
<evidence type="ECO:0000313" key="1">
    <source>
        <dbReference type="EMBL" id="KAL1569409.1"/>
    </source>
</evidence>
<dbReference type="AlphaFoldDB" id="A0ABD1INH2"/>
<keyword evidence="2" id="KW-1185">Reference proteome</keyword>
<organism evidence="1 2">
    <name type="scientific">Salvia divinorum</name>
    <name type="common">Maria pastora</name>
    <name type="synonym">Diviner's sage</name>
    <dbReference type="NCBI Taxonomy" id="28513"/>
    <lineage>
        <taxon>Eukaryota</taxon>
        <taxon>Viridiplantae</taxon>
        <taxon>Streptophyta</taxon>
        <taxon>Embryophyta</taxon>
        <taxon>Tracheophyta</taxon>
        <taxon>Spermatophyta</taxon>
        <taxon>Magnoliopsida</taxon>
        <taxon>eudicotyledons</taxon>
        <taxon>Gunneridae</taxon>
        <taxon>Pentapetalae</taxon>
        <taxon>asterids</taxon>
        <taxon>lamiids</taxon>
        <taxon>Lamiales</taxon>
        <taxon>Lamiaceae</taxon>
        <taxon>Nepetoideae</taxon>
        <taxon>Mentheae</taxon>
        <taxon>Salviinae</taxon>
        <taxon>Salvia</taxon>
        <taxon>Salvia subgen. Calosphace</taxon>
    </lineage>
</organism>
<reference evidence="1 2" key="1">
    <citation type="submission" date="2024-06" db="EMBL/GenBank/DDBJ databases">
        <title>A chromosome level genome sequence of Diviner's sage (Salvia divinorum).</title>
        <authorList>
            <person name="Ford S.A."/>
            <person name="Ro D.-K."/>
            <person name="Ness R.W."/>
            <person name="Phillips M.A."/>
        </authorList>
    </citation>
    <scope>NUCLEOTIDE SEQUENCE [LARGE SCALE GENOMIC DNA]</scope>
    <source>
        <strain evidence="1">SAF-2024a</strain>
        <tissue evidence="1">Leaf</tissue>
    </source>
</reference>
<comment type="caution">
    <text evidence="1">The sequence shown here is derived from an EMBL/GenBank/DDBJ whole genome shotgun (WGS) entry which is preliminary data.</text>
</comment>
<sequence length="104" mass="11666">MTEPESAGSSGVLLGRPFMRIAKTIIDVFGGTICLDYHGEKYTFNIDEAMRKPMDVENLHSVDVITPLVQEYLETELMEEEFVGSEMTNLFEGEVAGWCKAVRT</sequence>
<proteinExistence type="predicted"/>
<accession>A0ABD1INH2</accession>
<gene>
    <name evidence="1" type="ORF">AAHA92_00892</name>
</gene>
<dbReference type="EMBL" id="JBEAFC010000001">
    <property type="protein sequence ID" value="KAL1569409.1"/>
    <property type="molecule type" value="Genomic_DNA"/>
</dbReference>
<protein>
    <submittedName>
        <fullName evidence="1">Uncharacterized protein</fullName>
    </submittedName>
</protein>
<name>A0ABD1INH2_SALDI</name>